<evidence type="ECO:0000256" key="1">
    <source>
        <dbReference type="ARBA" id="ARBA00022614"/>
    </source>
</evidence>
<keyword evidence="1" id="KW-0433">Leucine-rich repeat</keyword>
<protein>
    <submittedName>
        <fullName evidence="3">Uncharacterized protein</fullName>
    </submittedName>
</protein>
<evidence type="ECO:0000313" key="4">
    <source>
        <dbReference type="EMBL" id="CAL6063452.1"/>
    </source>
</evidence>
<dbReference type="PANTHER" id="PTHR46652">
    <property type="entry name" value="LEUCINE-RICH REPEAT AND IQ DOMAIN-CONTAINING PROTEIN 1-RELATED"/>
    <property type="match status" value="1"/>
</dbReference>
<dbReference type="PROSITE" id="PS51450">
    <property type="entry name" value="LRR"/>
    <property type="match status" value="3"/>
</dbReference>
<comment type="caution">
    <text evidence="3">The sequence shown here is derived from an EMBL/GenBank/DDBJ whole genome shotgun (WGS) entry which is preliminary data.</text>
</comment>
<name>A0AA86U4W3_9EUKA</name>
<dbReference type="Pfam" id="PF13855">
    <property type="entry name" value="LRR_8"/>
    <property type="match status" value="1"/>
</dbReference>
<dbReference type="AlphaFoldDB" id="A0AA86U4W3"/>
<gene>
    <name evidence="3" type="ORF">HINF_LOCUS27211</name>
    <name evidence="4" type="ORF">HINF_LOCUS50879</name>
</gene>
<dbReference type="InterPro" id="IPR001611">
    <property type="entry name" value="Leu-rich_rpt"/>
</dbReference>
<evidence type="ECO:0000256" key="2">
    <source>
        <dbReference type="ARBA" id="ARBA00022737"/>
    </source>
</evidence>
<keyword evidence="5" id="KW-1185">Reference proteome</keyword>
<dbReference type="InterPro" id="IPR050836">
    <property type="entry name" value="SDS22/Internalin_LRR"/>
</dbReference>
<dbReference type="Proteomes" id="UP001642409">
    <property type="component" value="Unassembled WGS sequence"/>
</dbReference>
<evidence type="ECO:0000313" key="5">
    <source>
        <dbReference type="Proteomes" id="UP001642409"/>
    </source>
</evidence>
<dbReference type="SUPFAM" id="SSF52058">
    <property type="entry name" value="L domain-like"/>
    <property type="match status" value="2"/>
</dbReference>
<dbReference type="PANTHER" id="PTHR46652:SF3">
    <property type="entry name" value="LEUCINE-RICH REPEAT-CONTAINING PROTEIN 9"/>
    <property type="match status" value="1"/>
</dbReference>
<evidence type="ECO:0000313" key="3">
    <source>
        <dbReference type="EMBL" id="CAI9939566.1"/>
    </source>
</evidence>
<reference evidence="4 5" key="2">
    <citation type="submission" date="2024-07" db="EMBL/GenBank/DDBJ databases">
        <authorList>
            <person name="Akdeniz Z."/>
        </authorList>
    </citation>
    <scope>NUCLEOTIDE SEQUENCE [LARGE SCALE GENOMIC DNA]</scope>
</reference>
<dbReference type="InterPro" id="IPR032675">
    <property type="entry name" value="LRR_dom_sf"/>
</dbReference>
<dbReference type="Gene3D" id="3.80.10.10">
    <property type="entry name" value="Ribonuclease Inhibitor"/>
    <property type="match status" value="3"/>
</dbReference>
<proteinExistence type="predicted"/>
<accession>A0AA86U4W3</accession>
<dbReference type="EMBL" id="CAXDID020000246">
    <property type="protein sequence ID" value="CAL6063452.1"/>
    <property type="molecule type" value="Genomic_DNA"/>
</dbReference>
<keyword evidence="2" id="KW-0677">Repeat</keyword>
<dbReference type="EMBL" id="CATOUU010000666">
    <property type="protein sequence ID" value="CAI9939566.1"/>
    <property type="molecule type" value="Genomic_DNA"/>
</dbReference>
<reference evidence="3" key="1">
    <citation type="submission" date="2023-06" db="EMBL/GenBank/DDBJ databases">
        <authorList>
            <person name="Kurt Z."/>
        </authorList>
    </citation>
    <scope>NUCLEOTIDE SEQUENCE</scope>
</reference>
<sequence length="528" mass="61427">MTEKNQNALNEDYDAKMTCKYEVQIKDGNLEIGNSRDVDQEITNLRFLEQFDIQTLKLYIISDMSVKLRNYMLKELYVSNLRDQDEDEVPQRLNMQVDDLELENLELLDLKYISLENNQLNNLAKFKKLHTLDVSRNNVGLTHIHSVKSLTKLTMVSCELKNIDLISSLDNLEELDLSSNILDNQQLSNISKFKKLHTLDVSENDVDLTHIHNITSLTKLSMRICELKNIDLISSLVNLKELDLSYNRDFDLRPLQQVRSLTKLSMRYCGLTNIDQIALQINLEVLNLDYNQLLTINSVGSLVNLKQLDISWNKKIDISPLKDLVGLIILNLRSCALTQLSALKPLTNLQDLDISHNSDIIITELQYLKNLKFLNLQYCNLVSIYVVRPLVNIEELNISSNTIVYLDANLNEMKKLKQFRAEQNRISDFKSIIKHPNYKNFDENCQKYLNKFNQTKPSKEEVRKAKQIIRIERQNLKLKEIPHKMHQTVFNNFKQEINAALNNACQSQIQFTANVVRLFQFLNQFGFE</sequence>
<organism evidence="3">
    <name type="scientific">Hexamita inflata</name>
    <dbReference type="NCBI Taxonomy" id="28002"/>
    <lineage>
        <taxon>Eukaryota</taxon>
        <taxon>Metamonada</taxon>
        <taxon>Diplomonadida</taxon>
        <taxon>Hexamitidae</taxon>
        <taxon>Hexamitinae</taxon>
        <taxon>Hexamita</taxon>
    </lineage>
</organism>
<dbReference type="SMART" id="SM00365">
    <property type="entry name" value="LRR_SD22"/>
    <property type="match status" value="6"/>
</dbReference>